<sequence length="144" mass="16738">MRQACLLYGMIHARFIMTASGHQKMLEKYKTNDFGSCSLFNCESQAYLPLGLSDQPYETNVKLYCPRCENIYIPRSSRHIHIDGAFFGTSFPHLFFMLNPERRPSANKSVYVPRIYGFKLHPRATQIQYEQSSKKCADSRKLKE</sequence>
<dbReference type="PANTHER" id="PTHR11740">
    <property type="entry name" value="CASEIN KINASE II SUBUNIT BETA"/>
    <property type="match status" value="1"/>
</dbReference>
<dbReference type="PANTHER" id="PTHR11740:SF0">
    <property type="entry name" value="CASEIN KINASE II SUBUNIT BETA"/>
    <property type="match status" value="1"/>
</dbReference>
<keyword evidence="3" id="KW-0808">Transferase</keyword>
<dbReference type="EMBL" id="GHBR01003502">
    <property type="protein sequence ID" value="NDJ97733.1"/>
    <property type="molecule type" value="Transcribed_RNA"/>
</dbReference>
<proteinExistence type="inferred from homology"/>
<reference evidence="3" key="1">
    <citation type="submission" date="2018-11" db="EMBL/GenBank/DDBJ databases">
        <title>Myxobolus squamalis genome and transcriptome.</title>
        <authorList>
            <person name="Yahalomi D."/>
            <person name="Atkinson S.D."/>
            <person name="Neuhof M."/>
            <person name="Chang E.S."/>
            <person name="Philippe H."/>
            <person name="Cartwright P."/>
            <person name="Bartholomew J.L."/>
            <person name="Huchon D."/>
        </authorList>
    </citation>
    <scope>NUCLEOTIDE SEQUENCE</scope>
    <source>
        <strain evidence="3">71B08</strain>
        <tissue evidence="3">Whole</tissue>
    </source>
</reference>
<protein>
    <recommendedName>
        <fullName evidence="2">Casein kinase II subunit beta</fullName>
        <shortName evidence="2">CK II beta</shortName>
    </recommendedName>
</protein>
<dbReference type="GO" id="GO:0005737">
    <property type="term" value="C:cytoplasm"/>
    <property type="evidence" value="ECO:0007669"/>
    <property type="project" value="TreeGrafter"/>
</dbReference>
<dbReference type="AlphaFoldDB" id="A0A6B2GAA5"/>
<dbReference type="GO" id="GO:0019887">
    <property type="term" value="F:protein kinase regulator activity"/>
    <property type="evidence" value="ECO:0007669"/>
    <property type="project" value="InterPro"/>
</dbReference>
<dbReference type="PRINTS" id="PR00472">
    <property type="entry name" value="CASNKINASEII"/>
</dbReference>
<dbReference type="GO" id="GO:0016301">
    <property type="term" value="F:kinase activity"/>
    <property type="evidence" value="ECO:0007669"/>
    <property type="project" value="UniProtKB-KW"/>
</dbReference>
<accession>A0A6B2GAA5</accession>
<dbReference type="FunFam" id="2.20.25.20:FF:000002">
    <property type="entry name" value="Casein kinase II subunit beta"/>
    <property type="match status" value="1"/>
</dbReference>
<evidence type="ECO:0000313" key="3">
    <source>
        <dbReference type="EMBL" id="NDJ97733.1"/>
    </source>
</evidence>
<dbReference type="InterPro" id="IPR035991">
    <property type="entry name" value="Casein_kinase_II_beta-like"/>
</dbReference>
<dbReference type="SMART" id="SM01085">
    <property type="entry name" value="CK_II_beta"/>
    <property type="match status" value="1"/>
</dbReference>
<dbReference type="SUPFAM" id="SSF57798">
    <property type="entry name" value="Casein kinase II beta subunit"/>
    <property type="match status" value="1"/>
</dbReference>
<name>A0A6B2GAA5_MYXSQ</name>
<organism evidence="3">
    <name type="scientific">Myxobolus squamalis</name>
    <name type="common">Myxosporean</name>
    <dbReference type="NCBI Taxonomy" id="59785"/>
    <lineage>
        <taxon>Eukaryota</taxon>
        <taxon>Metazoa</taxon>
        <taxon>Cnidaria</taxon>
        <taxon>Myxozoa</taxon>
        <taxon>Myxosporea</taxon>
        <taxon>Bivalvulida</taxon>
        <taxon>Platysporina</taxon>
        <taxon>Myxobolidae</taxon>
        <taxon>Myxobolus</taxon>
    </lineage>
</organism>
<dbReference type="InterPro" id="IPR016149">
    <property type="entry name" value="Casein_kin_II_reg-sub_N"/>
</dbReference>
<dbReference type="GO" id="GO:0005956">
    <property type="term" value="C:protein kinase CK2 complex"/>
    <property type="evidence" value="ECO:0007669"/>
    <property type="project" value="UniProtKB-UniRule"/>
</dbReference>
<comment type="similarity">
    <text evidence="1 2">Belongs to the casein kinase 2 subunit beta family.</text>
</comment>
<dbReference type="Pfam" id="PF01214">
    <property type="entry name" value="CK_II_beta"/>
    <property type="match status" value="1"/>
</dbReference>
<dbReference type="Gene3D" id="2.20.25.20">
    <property type="match status" value="1"/>
</dbReference>
<comment type="subunit">
    <text evidence="2">Tetramer of two alpha and two beta subunits.</text>
</comment>
<dbReference type="Gene3D" id="1.10.1820.10">
    <property type="entry name" value="protein kinase ck2 holoenzyme, chain C, domain 1"/>
    <property type="match status" value="1"/>
</dbReference>
<evidence type="ECO:0000256" key="1">
    <source>
        <dbReference type="ARBA" id="ARBA00006941"/>
    </source>
</evidence>
<evidence type="ECO:0000256" key="2">
    <source>
        <dbReference type="RuleBase" id="RU361268"/>
    </source>
</evidence>
<keyword evidence="3" id="KW-0418">Kinase</keyword>
<dbReference type="InterPro" id="IPR000704">
    <property type="entry name" value="Casein_kinase_II_reg-sub"/>
</dbReference>